<protein>
    <recommendedName>
        <fullName evidence="4">very-long-chain (3R)-3-hydroxyacyl-CoA dehydratase</fullName>
        <ecNumber evidence="4">4.2.1.134</ecNumber>
    </recommendedName>
</protein>
<keyword evidence="9" id="KW-0443">Lipid metabolism</keyword>
<evidence type="ECO:0000256" key="2">
    <source>
        <dbReference type="ARBA" id="ARBA00005194"/>
    </source>
</evidence>
<name>A0A5J4Z155_PORPP</name>
<feature type="transmembrane region" description="Helical" evidence="15">
    <location>
        <begin position="28"/>
        <end position="54"/>
    </location>
</feature>
<evidence type="ECO:0000256" key="14">
    <source>
        <dbReference type="SAM" id="MobiDB-lite"/>
    </source>
</evidence>
<dbReference type="OrthoDB" id="426at2759"/>
<evidence type="ECO:0000256" key="4">
    <source>
        <dbReference type="ARBA" id="ARBA00013122"/>
    </source>
</evidence>
<evidence type="ECO:0000256" key="13">
    <source>
        <dbReference type="ARBA" id="ARBA00036671"/>
    </source>
</evidence>
<evidence type="ECO:0000313" key="16">
    <source>
        <dbReference type="EMBL" id="KAA8497619.1"/>
    </source>
</evidence>
<proteinExistence type="inferred from homology"/>
<evidence type="ECO:0000256" key="3">
    <source>
        <dbReference type="ARBA" id="ARBA00007811"/>
    </source>
</evidence>
<dbReference type="UniPathway" id="UPA00094"/>
<dbReference type="Pfam" id="PF04387">
    <property type="entry name" value="PTPLA"/>
    <property type="match status" value="1"/>
</dbReference>
<dbReference type="PANTHER" id="PTHR11035">
    <property type="entry name" value="VERY-LONG-CHAIN (3R)-3-HYDROXYACYL-COA DEHYDRATASE"/>
    <property type="match status" value="1"/>
</dbReference>
<evidence type="ECO:0000256" key="5">
    <source>
        <dbReference type="ARBA" id="ARBA00022516"/>
    </source>
</evidence>
<keyword evidence="8 15" id="KW-1133">Transmembrane helix</keyword>
<dbReference type="PANTHER" id="PTHR11035:SF3">
    <property type="entry name" value="VERY-LONG-CHAIN (3R)-3-HYDROXYACYL-COA DEHYDRATASE"/>
    <property type="match status" value="1"/>
</dbReference>
<dbReference type="AlphaFoldDB" id="A0A5J4Z155"/>
<gene>
    <name evidence="16" type="ORF">FVE85_5204</name>
</gene>
<keyword evidence="6 15" id="KW-0812">Transmembrane</keyword>
<keyword evidence="7" id="KW-0276">Fatty acid metabolism</keyword>
<comment type="catalytic activity">
    <reaction evidence="13">
        <text>a very-long-chain (3R)-3-hydroxyacyl-CoA = a very-long-chain (2E)-enoyl-CoA + H2O</text>
        <dbReference type="Rhea" id="RHEA:45812"/>
        <dbReference type="ChEBI" id="CHEBI:15377"/>
        <dbReference type="ChEBI" id="CHEBI:83728"/>
        <dbReference type="ChEBI" id="CHEBI:85440"/>
        <dbReference type="EC" id="4.2.1.134"/>
    </reaction>
</comment>
<comment type="similarity">
    <text evidence="3">Belongs to the very long-chain fatty acids dehydratase HACD family.</text>
</comment>
<dbReference type="Proteomes" id="UP000324585">
    <property type="component" value="Unassembled WGS sequence"/>
</dbReference>
<evidence type="ECO:0000256" key="6">
    <source>
        <dbReference type="ARBA" id="ARBA00022692"/>
    </source>
</evidence>
<feature type="transmembrane region" description="Helical" evidence="15">
    <location>
        <begin position="74"/>
        <end position="92"/>
    </location>
</feature>
<evidence type="ECO:0000256" key="10">
    <source>
        <dbReference type="ARBA" id="ARBA00023136"/>
    </source>
</evidence>
<dbReference type="GO" id="GO:0005789">
    <property type="term" value="C:endoplasmic reticulum membrane"/>
    <property type="evidence" value="ECO:0007669"/>
    <property type="project" value="TreeGrafter"/>
</dbReference>
<feature type="transmembrane region" description="Helical" evidence="15">
    <location>
        <begin position="104"/>
        <end position="132"/>
    </location>
</feature>
<keyword evidence="5" id="KW-0444">Lipid biosynthesis</keyword>
<feature type="transmembrane region" description="Helical" evidence="15">
    <location>
        <begin position="160"/>
        <end position="183"/>
    </location>
</feature>
<dbReference type="InterPro" id="IPR007482">
    <property type="entry name" value="Tyr_Pase-like_PTPLA"/>
</dbReference>
<evidence type="ECO:0000256" key="8">
    <source>
        <dbReference type="ARBA" id="ARBA00022989"/>
    </source>
</evidence>
<evidence type="ECO:0000256" key="12">
    <source>
        <dbReference type="ARBA" id="ARBA00023239"/>
    </source>
</evidence>
<organism evidence="16 17">
    <name type="scientific">Porphyridium purpureum</name>
    <name type="common">Red alga</name>
    <name type="synonym">Porphyridium cruentum</name>
    <dbReference type="NCBI Taxonomy" id="35688"/>
    <lineage>
        <taxon>Eukaryota</taxon>
        <taxon>Rhodophyta</taxon>
        <taxon>Bangiophyceae</taxon>
        <taxon>Porphyridiales</taxon>
        <taxon>Porphyridiaceae</taxon>
        <taxon>Porphyridium</taxon>
    </lineage>
</organism>
<evidence type="ECO:0000256" key="7">
    <source>
        <dbReference type="ARBA" id="ARBA00022832"/>
    </source>
</evidence>
<dbReference type="GO" id="GO:0102158">
    <property type="term" value="F:very-long-chain (3R)-3-hydroxyacyl-CoA dehydratase activity"/>
    <property type="evidence" value="ECO:0007669"/>
    <property type="project" value="UniProtKB-EC"/>
</dbReference>
<feature type="compositionally biased region" description="Basic and acidic residues" evidence="14">
    <location>
        <begin position="1"/>
        <end position="16"/>
    </location>
</feature>
<keyword evidence="12" id="KW-0456">Lyase</keyword>
<evidence type="ECO:0000256" key="1">
    <source>
        <dbReference type="ARBA" id="ARBA00004141"/>
    </source>
</evidence>
<reference evidence="17" key="1">
    <citation type="journal article" date="2019" name="Nat. Commun.">
        <title>Expansion of phycobilisome linker gene families in mesophilic red algae.</title>
        <authorList>
            <person name="Lee J."/>
            <person name="Kim D."/>
            <person name="Bhattacharya D."/>
            <person name="Yoon H.S."/>
        </authorList>
    </citation>
    <scope>NUCLEOTIDE SEQUENCE [LARGE SCALE GENOMIC DNA]</scope>
    <source>
        <strain evidence="17">CCMP 1328</strain>
    </source>
</reference>
<comment type="subcellular location">
    <subcellularLocation>
        <location evidence="1">Membrane</location>
        <topology evidence="1">Multi-pass membrane protein</topology>
    </subcellularLocation>
</comment>
<dbReference type="GO" id="GO:0042761">
    <property type="term" value="P:very long-chain fatty acid biosynthetic process"/>
    <property type="evidence" value="ECO:0007669"/>
    <property type="project" value="TreeGrafter"/>
</dbReference>
<keyword evidence="11" id="KW-0275">Fatty acid biosynthesis</keyword>
<sequence>MADTGQERKEAPHATTDKSSQAPQAQRAYLLIYNVAQLVLYTVVLCVSIGSAVAFRSASRVFEHASPFLSAAQYLAYLEIGHALLGFAGSSVKAACIQVLGRNLVYFGVLMCVPEAYSSPFVLLLFVSWALADLVRFPVYVLKLLQVECPSWLNWLRYSAFLLLYPSGISAEIGVVVVSLPYIKQSRVNFVSLGGTLIFNFYIFCLCGLASYAYFGPTMYMYMLKQRKRNLSLSGRDATKNKEPKPKSG</sequence>
<dbReference type="EMBL" id="VRMN01000001">
    <property type="protein sequence ID" value="KAA8497619.1"/>
    <property type="molecule type" value="Genomic_DNA"/>
</dbReference>
<evidence type="ECO:0000256" key="11">
    <source>
        <dbReference type="ARBA" id="ARBA00023160"/>
    </source>
</evidence>
<feature type="region of interest" description="Disordered" evidence="14">
    <location>
        <begin position="1"/>
        <end position="20"/>
    </location>
</feature>
<keyword evidence="10 15" id="KW-0472">Membrane</keyword>
<dbReference type="GO" id="GO:0030497">
    <property type="term" value="P:fatty acid elongation"/>
    <property type="evidence" value="ECO:0007669"/>
    <property type="project" value="TreeGrafter"/>
</dbReference>
<comment type="caution">
    <text evidence="16">The sequence shown here is derived from an EMBL/GenBank/DDBJ whole genome shotgun (WGS) entry which is preliminary data.</text>
</comment>
<feature type="transmembrane region" description="Helical" evidence="15">
    <location>
        <begin position="190"/>
        <end position="215"/>
    </location>
</feature>
<comment type="pathway">
    <text evidence="2">Lipid metabolism; fatty acid biosynthesis.</text>
</comment>
<keyword evidence="17" id="KW-1185">Reference proteome</keyword>
<accession>A0A5J4Z155</accession>
<dbReference type="EC" id="4.2.1.134" evidence="4"/>
<dbReference type="GO" id="GO:0030148">
    <property type="term" value="P:sphingolipid biosynthetic process"/>
    <property type="evidence" value="ECO:0007669"/>
    <property type="project" value="TreeGrafter"/>
</dbReference>
<dbReference type="OMA" id="LGLTMEW"/>
<evidence type="ECO:0000256" key="15">
    <source>
        <dbReference type="SAM" id="Phobius"/>
    </source>
</evidence>
<evidence type="ECO:0000313" key="17">
    <source>
        <dbReference type="Proteomes" id="UP000324585"/>
    </source>
</evidence>
<evidence type="ECO:0000256" key="9">
    <source>
        <dbReference type="ARBA" id="ARBA00023098"/>
    </source>
</evidence>